<evidence type="ECO:0000256" key="2">
    <source>
        <dbReference type="ARBA" id="ARBA00022475"/>
    </source>
</evidence>
<organism evidence="9 10">
    <name type="scientific">Kitasatospora cystarginea</name>
    <dbReference type="NCBI Taxonomy" id="58350"/>
    <lineage>
        <taxon>Bacteria</taxon>
        <taxon>Bacillati</taxon>
        <taxon>Actinomycetota</taxon>
        <taxon>Actinomycetes</taxon>
        <taxon>Kitasatosporales</taxon>
        <taxon>Streptomycetaceae</taxon>
        <taxon>Kitasatospora</taxon>
    </lineage>
</organism>
<evidence type="ECO:0000313" key="10">
    <source>
        <dbReference type="Proteomes" id="UP001500305"/>
    </source>
</evidence>
<evidence type="ECO:0000256" key="5">
    <source>
        <dbReference type="ARBA" id="ARBA00023136"/>
    </source>
</evidence>
<feature type="transmembrane region" description="Helical" evidence="7">
    <location>
        <begin position="289"/>
        <end position="312"/>
    </location>
</feature>
<dbReference type="PANTHER" id="PTHR23513:SF11">
    <property type="entry name" value="STAPHYLOFERRIN A TRANSPORTER"/>
    <property type="match status" value="1"/>
</dbReference>
<dbReference type="PANTHER" id="PTHR23513">
    <property type="entry name" value="INTEGRAL MEMBRANE EFFLUX PROTEIN-RELATED"/>
    <property type="match status" value="1"/>
</dbReference>
<feature type="transmembrane region" description="Helical" evidence="7">
    <location>
        <begin position="71"/>
        <end position="91"/>
    </location>
</feature>
<keyword evidence="10" id="KW-1185">Reference proteome</keyword>
<name>A0ABP5QJV1_9ACTN</name>
<dbReference type="InterPro" id="IPR020846">
    <property type="entry name" value="MFS_dom"/>
</dbReference>
<dbReference type="Pfam" id="PF07690">
    <property type="entry name" value="MFS_1"/>
    <property type="match status" value="1"/>
</dbReference>
<evidence type="ECO:0000256" key="6">
    <source>
        <dbReference type="SAM" id="MobiDB-lite"/>
    </source>
</evidence>
<dbReference type="EMBL" id="BAAATR010000006">
    <property type="protein sequence ID" value="GAA2238223.1"/>
    <property type="molecule type" value="Genomic_DNA"/>
</dbReference>
<dbReference type="PROSITE" id="PS50850">
    <property type="entry name" value="MFS"/>
    <property type="match status" value="1"/>
</dbReference>
<gene>
    <name evidence="9" type="ORF">GCM10010430_19050</name>
</gene>
<dbReference type="InterPro" id="IPR036259">
    <property type="entry name" value="MFS_trans_sf"/>
</dbReference>
<dbReference type="Proteomes" id="UP001500305">
    <property type="component" value="Unassembled WGS sequence"/>
</dbReference>
<feature type="domain" description="Major facilitator superfamily (MFS) profile" evidence="8">
    <location>
        <begin position="1"/>
        <end position="399"/>
    </location>
</feature>
<evidence type="ECO:0000256" key="7">
    <source>
        <dbReference type="SAM" id="Phobius"/>
    </source>
</evidence>
<comment type="caution">
    <text evidence="9">The sequence shown here is derived from an EMBL/GenBank/DDBJ whole genome shotgun (WGS) entry which is preliminary data.</text>
</comment>
<reference evidence="10" key="1">
    <citation type="journal article" date="2019" name="Int. J. Syst. Evol. Microbiol.">
        <title>The Global Catalogue of Microorganisms (GCM) 10K type strain sequencing project: providing services to taxonomists for standard genome sequencing and annotation.</title>
        <authorList>
            <consortium name="The Broad Institute Genomics Platform"/>
            <consortium name="The Broad Institute Genome Sequencing Center for Infectious Disease"/>
            <person name="Wu L."/>
            <person name="Ma J."/>
        </authorList>
    </citation>
    <scope>NUCLEOTIDE SEQUENCE [LARGE SCALE GENOMIC DNA]</scope>
    <source>
        <strain evidence="10">JCM 7356</strain>
    </source>
</reference>
<sequence length="432" mass="43964">MINRNFTLIWVGQALSDMASEMTSLALPLAVLAETRSPAATATVATAVGIAQLAAKLPAGLLADTHNRKHLMLLCDAARAVIALLLAFALAEHRLTTGLAVGAAAASAAISAVFFPAEAGVLRQAVPTERRREAITRNVVRTNIAIAIGPPLGGLLLQCGAPIAFLADAASYLVSFGLVLQVAYRHVPRPATAAAEDPARRGRSALRASGELTVGFSWLMRNRGMLVLVLVVAYLNLLGRAIELLASIGVSDLGREPVSAGVVLTAAGCGGIVGGLCTGWLLRRLTPMLILAGTTAAWLLLTPLVGTGIAWISALAVGLLVFTLPPLASLAFLVVSLDTPPHLQGRAGAAVQLVAVSIAWAGPGLAGFLITANGGPLAALELAAPLALPLLAATSPRLRALVNSLGRQPDSAKAAAELPPVAPVSATGQGGE</sequence>
<keyword evidence="4 7" id="KW-1133">Transmembrane helix</keyword>
<keyword evidence="3 7" id="KW-0812">Transmembrane</keyword>
<keyword evidence="5 7" id="KW-0472">Membrane</keyword>
<evidence type="ECO:0000256" key="4">
    <source>
        <dbReference type="ARBA" id="ARBA00022989"/>
    </source>
</evidence>
<feature type="transmembrane region" description="Helical" evidence="7">
    <location>
        <begin position="260"/>
        <end position="282"/>
    </location>
</feature>
<evidence type="ECO:0000256" key="3">
    <source>
        <dbReference type="ARBA" id="ARBA00022692"/>
    </source>
</evidence>
<dbReference type="SUPFAM" id="SSF103473">
    <property type="entry name" value="MFS general substrate transporter"/>
    <property type="match status" value="1"/>
</dbReference>
<accession>A0ABP5QJV1</accession>
<evidence type="ECO:0000256" key="1">
    <source>
        <dbReference type="ARBA" id="ARBA00004651"/>
    </source>
</evidence>
<feature type="region of interest" description="Disordered" evidence="6">
    <location>
        <begin position="413"/>
        <end position="432"/>
    </location>
</feature>
<feature type="transmembrane region" description="Helical" evidence="7">
    <location>
        <begin position="97"/>
        <end position="117"/>
    </location>
</feature>
<protein>
    <recommendedName>
        <fullName evidence="8">Major facilitator superfamily (MFS) profile domain-containing protein</fullName>
    </recommendedName>
</protein>
<dbReference type="RefSeq" id="WP_344635817.1">
    <property type="nucleotide sequence ID" value="NZ_BAAATR010000006.1"/>
</dbReference>
<evidence type="ECO:0000313" key="9">
    <source>
        <dbReference type="EMBL" id="GAA2238223.1"/>
    </source>
</evidence>
<feature type="transmembrane region" description="Helical" evidence="7">
    <location>
        <begin position="349"/>
        <end position="370"/>
    </location>
</feature>
<dbReference type="CDD" id="cd06173">
    <property type="entry name" value="MFS_MefA_like"/>
    <property type="match status" value="1"/>
</dbReference>
<comment type="subcellular location">
    <subcellularLocation>
        <location evidence="1">Cell membrane</location>
        <topology evidence="1">Multi-pass membrane protein</topology>
    </subcellularLocation>
</comment>
<feature type="transmembrane region" description="Helical" evidence="7">
    <location>
        <begin position="226"/>
        <end position="248"/>
    </location>
</feature>
<feature type="transmembrane region" description="Helical" evidence="7">
    <location>
        <begin position="318"/>
        <end position="337"/>
    </location>
</feature>
<dbReference type="Gene3D" id="1.20.1250.20">
    <property type="entry name" value="MFS general substrate transporter like domains"/>
    <property type="match status" value="1"/>
</dbReference>
<keyword evidence="2" id="KW-1003">Cell membrane</keyword>
<evidence type="ECO:0000259" key="8">
    <source>
        <dbReference type="PROSITE" id="PS50850"/>
    </source>
</evidence>
<proteinExistence type="predicted"/>
<dbReference type="InterPro" id="IPR011701">
    <property type="entry name" value="MFS"/>
</dbReference>